<protein>
    <submittedName>
        <fullName evidence="2">Uncharacterized protein</fullName>
    </submittedName>
</protein>
<accession>A0A5Q6RRI2</accession>
<evidence type="ECO:0000313" key="2">
    <source>
        <dbReference type="EMBL" id="KAA1420698.1"/>
    </source>
</evidence>
<proteinExistence type="predicted"/>
<dbReference type="Proteomes" id="UP000307768">
    <property type="component" value="Unassembled WGS sequence"/>
</dbReference>
<organism evidence="2 3">
    <name type="scientific">Mumia zhuanghuii</name>
    <dbReference type="NCBI Taxonomy" id="2585211"/>
    <lineage>
        <taxon>Bacteria</taxon>
        <taxon>Bacillati</taxon>
        <taxon>Actinomycetota</taxon>
        <taxon>Actinomycetes</taxon>
        <taxon>Propionibacteriales</taxon>
        <taxon>Nocardioidaceae</taxon>
        <taxon>Mumia</taxon>
    </lineage>
</organism>
<evidence type="ECO:0000256" key="1">
    <source>
        <dbReference type="SAM" id="SignalP"/>
    </source>
</evidence>
<dbReference type="RefSeq" id="WP_149770867.1">
    <property type="nucleotide sequence ID" value="NZ_VDFQ02000005.1"/>
</dbReference>
<name>A0A5Q6RRI2_9ACTN</name>
<feature type="chain" id="PRO_5024304013" evidence="1">
    <location>
        <begin position="28"/>
        <end position="240"/>
    </location>
</feature>
<dbReference type="OrthoDB" id="3782883at2"/>
<comment type="caution">
    <text evidence="2">The sequence shown here is derived from an EMBL/GenBank/DDBJ whole genome shotgun (WGS) entry which is preliminary data.</text>
</comment>
<dbReference type="EMBL" id="VDFQ02000005">
    <property type="protein sequence ID" value="KAA1420698.1"/>
    <property type="molecule type" value="Genomic_DNA"/>
</dbReference>
<feature type="signal peptide" evidence="1">
    <location>
        <begin position="1"/>
        <end position="27"/>
    </location>
</feature>
<dbReference type="AlphaFoldDB" id="A0A5Q6RRI2"/>
<reference evidence="2 3" key="1">
    <citation type="submission" date="2019-09" db="EMBL/GenBank/DDBJ databases">
        <title>Mumia zhuanghuii sp. nov. isolated from the intestinal contents of plateau pika (Ochotona curzoniae) in the Qinghai-Tibet plateau of China.</title>
        <authorList>
            <person name="Tian Z."/>
        </authorList>
    </citation>
    <scope>NUCLEOTIDE SEQUENCE [LARGE SCALE GENOMIC DNA]</scope>
    <source>
        <strain evidence="3">350</strain>
    </source>
</reference>
<gene>
    <name evidence="2" type="ORF">FE697_017320</name>
</gene>
<evidence type="ECO:0000313" key="3">
    <source>
        <dbReference type="Proteomes" id="UP000307768"/>
    </source>
</evidence>
<sequence length="240" mass="25326">MKRAVAVAASTAIASGLVLVAAGPSTAATTGSARAASGVLWDDCFDHRVSYSVGAAAGAEDWTLDLDVIAPDGRSAGGDFLMSGVDAASGASSVFFCGGVSRPGTYKIRGTITAYDADYNATTYAIPTSSFTMRQPRTTSALAAKPKKTRVGKVVRLTGTSKVERPRGYYALTTTRVRLQQKVKGTWRNVKAAEYTNYNGRTAFRVKAKKKGTMSFRLRTPSSSTETGSVSKVVKVRVRG</sequence>
<keyword evidence="1" id="KW-0732">Signal</keyword>